<keyword evidence="2" id="KW-1133">Transmembrane helix</keyword>
<keyword evidence="5" id="KW-1185">Reference proteome</keyword>
<feature type="chain" id="PRO_5002697539" evidence="3">
    <location>
        <begin position="23"/>
        <end position="304"/>
    </location>
</feature>
<dbReference type="AlphaFoldDB" id="A6G962"/>
<proteinExistence type="predicted"/>
<feature type="compositionally biased region" description="Low complexity" evidence="1">
    <location>
        <begin position="40"/>
        <end position="49"/>
    </location>
</feature>
<organism evidence="4 5">
    <name type="scientific">Plesiocystis pacifica SIR-1</name>
    <dbReference type="NCBI Taxonomy" id="391625"/>
    <lineage>
        <taxon>Bacteria</taxon>
        <taxon>Pseudomonadati</taxon>
        <taxon>Myxococcota</taxon>
        <taxon>Polyangia</taxon>
        <taxon>Nannocystales</taxon>
        <taxon>Nannocystaceae</taxon>
        <taxon>Plesiocystis</taxon>
    </lineage>
</organism>
<keyword evidence="3" id="KW-0732">Signal</keyword>
<keyword evidence="2" id="KW-0472">Membrane</keyword>
<feature type="transmembrane region" description="Helical" evidence="2">
    <location>
        <begin position="195"/>
        <end position="220"/>
    </location>
</feature>
<sequence length="304" mass="30842">MSKAAMVLVSALVMAWPARAFAGPPTQPEADGSEAEQGEQGEQPGQAETPEPPAPVFVPDPSQPTEATEPAESGPVEGAREPVRWDVPPPESSETEPSPSFAPAVEIDHGLAPDDGRSMLVLGGVGIGLTAAGATFASIVGARRRLPASWLVPGIAVSSAGMLAFSGGALYLGVKRSGAHRRWLVARGLEGRPQGGGLAVGGSFFLLGAIGFVTAGSVALSFGDTALGATELGLGIAMAAAVPTAFVFSVRFRRSYAATGGWAPKAVPPLPTPPVARRPQLQPVIQPYPMVLQGGGGVGLSGRF</sequence>
<feature type="transmembrane region" description="Helical" evidence="2">
    <location>
        <begin position="150"/>
        <end position="174"/>
    </location>
</feature>
<protein>
    <submittedName>
        <fullName evidence="4">Uncharacterized protein</fullName>
    </submittedName>
</protein>
<comment type="caution">
    <text evidence="4">The sequence shown here is derived from an EMBL/GenBank/DDBJ whole genome shotgun (WGS) entry which is preliminary data.</text>
</comment>
<accession>A6G962</accession>
<feature type="signal peptide" evidence="3">
    <location>
        <begin position="1"/>
        <end position="22"/>
    </location>
</feature>
<gene>
    <name evidence="4" type="ORF">PPSIR1_02958</name>
</gene>
<feature type="region of interest" description="Disordered" evidence="1">
    <location>
        <begin position="21"/>
        <end position="109"/>
    </location>
</feature>
<evidence type="ECO:0000256" key="2">
    <source>
        <dbReference type="SAM" id="Phobius"/>
    </source>
</evidence>
<evidence type="ECO:0000313" key="4">
    <source>
        <dbReference type="EMBL" id="EDM77610.1"/>
    </source>
</evidence>
<keyword evidence="2" id="KW-0812">Transmembrane</keyword>
<evidence type="ECO:0000256" key="1">
    <source>
        <dbReference type="SAM" id="MobiDB-lite"/>
    </source>
</evidence>
<dbReference type="Proteomes" id="UP000005801">
    <property type="component" value="Unassembled WGS sequence"/>
</dbReference>
<dbReference type="STRING" id="391625.PPSIR1_02958"/>
<feature type="transmembrane region" description="Helical" evidence="2">
    <location>
        <begin position="232"/>
        <end position="250"/>
    </location>
</feature>
<dbReference type="OrthoDB" id="9896432at2"/>
<reference evidence="4 5" key="1">
    <citation type="submission" date="2007-06" db="EMBL/GenBank/DDBJ databases">
        <authorList>
            <person name="Shimkets L."/>
            <person name="Ferriera S."/>
            <person name="Johnson J."/>
            <person name="Kravitz S."/>
            <person name="Beeson K."/>
            <person name="Sutton G."/>
            <person name="Rogers Y.-H."/>
            <person name="Friedman R."/>
            <person name="Frazier M."/>
            <person name="Venter J.C."/>
        </authorList>
    </citation>
    <scope>NUCLEOTIDE SEQUENCE [LARGE SCALE GENOMIC DNA]</scope>
    <source>
        <strain evidence="4 5">SIR-1</strain>
    </source>
</reference>
<evidence type="ECO:0000256" key="3">
    <source>
        <dbReference type="SAM" id="SignalP"/>
    </source>
</evidence>
<dbReference type="EMBL" id="ABCS01000043">
    <property type="protein sequence ID" value="EDM77610.1"/>
    <property type="molecule type" value="Genomic_DNA"/>
</dbReference>
<feature type="compositionally biased region" description="Pro residues" evidence="1">
    <location>
        <begin position="50"/>
        <end position="62"/>
    </location>
</feature>
<name>A6G962_9BACT</name>
<dbReference type="RefSeq" id="WP_006973257.1">
    <property type="nucleotide sequence ID" value="NZ_ABCS01000043.1"/>
</dbReference>
<evidence type="ECO:0000313" key="5">
    <source>
        <dbReference type="Proteomes" id="UP000005801"/>
    </source>
</evidence>